<keyword evidence="4" id="KW-1185">Reference proteome</keyword>
<name>A0A5J9WDY5_9POAL</name>
<feature type="domain" description="PB1" evidence="2">
    <location>
        <begin position="28"/>
        <end position="118"/>
    </location>
</feature>
<organism evidence="3 4">
    <name type="scientific">Eragrostis curvula</name>
    <name type="common">weeping love grass</name>
    <dbReference type="NCBI Taxonomy" id="38414"/>
    <lineage>
        <taxon>Eukaryota</taxon>
        <taxon>Viridiplantae</taxon>
        <taxon>Streptophyta</taxon>
        <taxon>Embryophyta</taxon>
        <taxon>Tracheophyta</taxon>
        <taxon>Spermatophyta</taxon>
        <taxon>Magnoliopsida</taxon>
        <taxon>Liliopsida</taxon>
        <taxon>Poales</taxon>
        <taxon>Poaceae</taxon>
        <taxon>PACMAD clade</taxon>
        <taxon>Chloridoideae</taxon>
        <taxon>Eragrostideae</taxon>
        <taxon>Eragrostidinae</taxon>
        <taxon>Eragrostis</taxon>
    </lineage>
</organism>
<dbReference type="OrthoDB" id="634045at2759"/>
<dbReference type="CDD" id="cd06410">
    <property type="entry name" value="PB1_UP2"/>
    <property type="match status" value="1"/>
</dbReference>
<feature type="non-terminal residue" evidence="3">
    <location>
        <position position="1"/>
    </location>
</feature>
<dbReference type="EMBL" id="RWGY01000004">
    <property type="protein sequence ID" value="TVU45620.1"/>
    <property type="molecule type" value="Genomic_DNA"/>
</dbReference>
<feature type="region of interest" description="Disordered" evidence="1">
    <location>
        <begin position="194"/>
        <end position="237"/>
    </location>
</feature>
<evidence type="ECO:0000313" key="3">
    <source>
        <dbReference type="EMBL" id="TVU45620.1"/>
    </source>
</evidence>
<protein>
    <recommendedName>
        <fullName evidence="2">PB1 domain-containing protein</fullName>
    </recommendedName>
</protein>
<dbReference type="Pfam" id="PF00564">
    <property type="entry name" value="PB1"/>
    <property type="match status" value="1"/>
</dbReference>
<feature type="region of interest" description="Disordered" evidence="1">
    <location>
        <begin position="121"/>
        <end position="177"/>
    </location>
</feature>
<proteinExistence type="predicted"/>
<evidence type="ECO:0000256" key="1">
    <source>
        <dbReference type="SAM" id="MobiDB-lite"/>
    </source>
</evidence>
<evidence type="ECO:0000313" key="4">
    <source>
        <dbReference type="Proteomes" id="UP000324897"/>
    </source>
</evidence>
<sequence>MAAETSSAIDNARMKLMCSHGGGLVPCAPDGALRYVGGKTRVISVPRSVSFRDLAAKLSEMAGGAVVRAVKHRLADTGLEDVIVSVTSDDELAHMRDEYDRMRTTRPNTAFRVFLSGDASGAHQTSGVRAPTFGAEDAARAERAGARRARTAAASSSHLSSAADPAGPERAVLLQPPVPPPAAVFLLPRRARSRGADAGSTADEHRALHVQERQRRAVWKPRTRSCGEESRSGSLHP</sequence>
<dbReference type="SMART" id="SM00666">
    <property type="entry name" value="PB1"/>
    <property type="match status" value="1"/>
</dbReference>
<feature type="compositionally biased region" description="Low complexity" evidence="1">
    <location>
        <begin position="151"/>
        <end position="175"/>
    </location>
</feature>
<dbReference type="AlphaFoldDB" id="A0A5J9WDY5"/>
<dbReference type="PANTHER" id="PTHR31066:SF45">
    <property type="entry name" value="PB1 DOMAIN-CONTAINING PROTEIN"/>
    <property type="match status" value="1"/>
</dbReference>
<comment type="caution">
    <text evidence="3">The sequence shown here is derived from an EMBL/GenBank/DDBJ whole genome shotgun (WGS) entry which is preliminary data.</text>
</comment>
<dbReference type="Gramene" id="TVU45620">
    <property type="protein sequence ID" value="TVU45620"/>
    <property type="gene ID" value="EJB05_05111"/>
</dbReference>
<feature type="compositionally biased region" description="Basic and acidic residues" evidence="1">
    <location>
        <begin position="202"/>
        <end position="215"/>
    </location>
</feature>
<dbReference type="SUPFAM" id="SSF54277">
    <property type="entry name" value="CAD &amp; PB1 domains"/>
    <property type="match status" value="1"/>
</dbReference>
<accession>A0A5J9WDY5</accession>
<reference evidence="3 4" key="1">
    <citation type="journal article" date="2019" name="Sci. Rep.">
        <title>A high-quality genome of Eragrostis curvula grass provides insights into Poaceae evolution and supports new strategies to enhance forage quality.</title>
        <authorList>
            <person name="Carballo J."/>
            <person name="Santos B.A.C.M."/>
            <person name="Zappacosta D."/>
            <person name="Garbus I."/>
            <person name="Selva J.P."/>
            <person name="Gallo C.A."/>
            <person name="Diaz A."/>
            <person name="Albertini E."/>
            <person name="Caccamo M."/>
            <person name="Echenique V."/>
        </authorList>
    </citation>
    <scope>NUCLEOTIDE SEQUENCE [LARGE SCALE GENOMIC DNA]</scope>
    <source>
        <strain evidence="4">cv. Victoria</strain>
        <tissue evidence="3">Leaf</tissue>
    </source>
</reference>
<dbReference type="InterPro" id="IPR000270">
    <property type="entry name" value="PB1_dom"/>
</dbReference>
<dbReference type="PANTHER" id="PTHR31066">
    <property type="entry name" value="OS05G0427100 PROTEIN-RELATED"/>
    <property type="match status" value="1"/>
</dbReference>
<dbReference type="Gene3D" id="3.10.20.90">
    <property type="entry name" value="Phosphatidylinositol 3-kinase Catalytic Subunit, Chain A, domain 1"/>
    <property type="match status" value="1"/>
</dbReference>
<evidence type="ECO:0000259" key="2">
    <source>
        <dbReference type="SMART" id="SM00666"/>
    </source>
</evidence>
<dbReference type="Proteomes" id="UP000324897">
    <property type="component" value="Chromosome 5"/>
</dbReference>
<gene>
    <name evidence="3" type="ORF">EJB05_05111</name>
</gene>
<dbReference type="InterPro" id="IPR053198">
    <property type="entry name" value="Gynoecium_Dev_Regulator"/>
</dbReference>